<dbReference type="Gramene" id="ORUFI10G06800.1">
    <property type="protein sequence ID" value="ORUFI10G06800.1"/>
    <property type="gene ID" value="ORUFI10G06800"/>
</dbReference>
<evidence type="ECO:0000259" key="1">
    <source>
        <dbReference type="Pfam" id="PF14498"/>
    </source>
</evidence>
<dbReference type="InterPro" id="IPR049053">
    <property type="entry name" value="AFCA-like_C"/>
</dbReference>
<feature type="domain" description="Glycosyl hydrolase family 95 catalytic" evidence="3">
    <location>
        <begin position="297"/>
        <end position="742"/>
    </location>
</feature>
<dbReference type="eggNOG" id="ENOG502QQ9E">
    <property type="taxonomic scope" value="Eukaryota"/>
</dbReference>
<dbReference type="InterPro" id="IPR008928">
    <property type="entry name" value="6-hairpin_glycosidase_sf"/>
</dbReference>
<dbReference type="Gene3D" id="1.50.10.10">
    <property type="match status" value="1"/>
</dbReference>
<evidence type="ECO:0000313" key="4">
    <source>
        <dbReference type="EnsemblPlants" id="ORUFI10G06800.1"/>
    </source>
</evidence>
<evidence type="ECO:0000259" key="3">
    <source>
        <dbReference type="Pfam" id="PF22124"/>
    </source>
</evidence>
<dbReference type="STRING" id="4529.A0A0E0QXS6"/>
<dbReference type="PANTHER" id="PTHR31084">
    <property type="entry name" value="ALPHA-L-FUCOSIDASE 2"/>
    <property type="match status" value="1"/>
</dbReference>
<dbReference type="OMA" id="YPLHLWT"/>
<dbReference type="PIRSF" id="PIRSF007663">
    <property type="entry name" value="UCP007663"/>
    <property type="match status" value="1"/>
</dbReference>
<dbReference type="Proteomes" id="UP000008022">
    <property type="component" value="Unassembled WGS sequence"/>
</dbReference>
<dbReference type="EnsemblPlants" id="ORUFI10G06800.1">
    <property type="protein sequence ID" value="ORUFI10G06800.1"/>
    <property type="gene ID" value="ORUFI10G06800"/>
</dbReference>
<keyword evidence="5" id="KW-1185">Reference proteome</keyword>
<organism evidence="4 5">
    <name type="scientific">Oryza rufipogon</name>
    <name type="common">Brownbeard rice</name>
    <name type="synonym">Asian wild rice</name>
    <dbReference type="NCBI Taxonomy" id="4529"/>
    <lineage>
        <taxon>Eukaryota</taxon>
        <taxon>Viridiplantae</taxon>
        <taxon>Streptophyta</taxon>
        <taxon>Embryophyta</taxon>
        <taxon>Tracheophyta</taxon>
        <taxon>Spermatophyta</taxon>
        <taxon>Magnoliopsida</taxon>
        <taxon>Liliopsida</taxon>
        <taxon>Poales</taxon>
        <taxon>Poaceae</taxon>
        <taxon>BOP clade</taxon>
        <taxon>Oryzoideae</taxon>
        <taxon>Oryzeae</taxon>
        <taxon>Oryzinae</taxon>
        <taxon>Oryza</taxon>
    </lineage>
</organism>
<feature type="domain" description="Alpha fucosidase A-like C-terminal" evidence="2">
    <location>
        <begin position="751"/>
        <end position="805"/>
    </location>
</feature>
<accession>A0A0E0QXS6</accession>
<protein>
    <submittedName>
        <fullName evidence="4">Uncharacterized protein</fullName>
    </submittedName>
</protein>
<evidence type="ECO:0000313" key="5">
    <source>
        <dbReference type="Proteomes" id="UP000008022"/>
    </source>
</evidence>
<dbReference type="InterPro" id="IPR027414">
    <property type="entry name" value="GH95_N_dom"/>
</dbReference>
<dbReference type="PANTHER" id="PTHR31084:SF14">
    <property type="entry name" value="SECRETED PROTEIN, PUTATIVE, EXPRESSED-RELATED"/>
    <property type="match status" value="1"/>
</dbReference>
<dbReference type="HOGENOM" id="CLU_004617_2_2_1"/>
<reference evidence="5" key="1">
    <citation type="submission" date="2013-06" db="EMBL/GenBank/DDBJ databases">
        <authorList>
            <person name="Zhao Q."/>
        </authorList>
    </citation>
    <scope>NUCLEOTIDE SEQUENCE</scope>
    <source>
        <strain evidence="5">cv. W1943</strain>
    </source>
</reference>
<dbReference type="AlphaFoldDB" id="A0A0E0QXS6"/>
<dbReference type="InterPro" id="IPR054363">
    <property type="entry name" value="GH95_cat"/>
</dbReference>
<dbReference type="InterPro" id="IPR016518">
    <property type="entry name" value="Alpha-L-fucosidase"/>
</dbReference>
<dbReference type="Pfam" id="PF21307">
    <property type="entry name" value="Glyco_hydro_95_C"/>
    <property type="match status" value="1"/>
</dbReference>
<dbReference type="InterPro" id="IPR012341">
    <property type="entry name" value="6hp_glycosidase-like_sf"/>
</dbReference>
<name>A0A0E0QXS6_ORYRU</name>
<dbReference type="GO" id="GO:0004560">
    <property type="term" value="F:alpha-L-fucosidase activity"/>
    <property type="evidence" value="ECO:0007669"/>
    <property type="project" value="InterPro"/>
</dbReference>
<reference evidence="4" key="2">
    <citation type="submission" date="2015-06" db="UniProtKB">
        <authorList>
            <consortium name="EnsemblPlants"/>
        </authorList>
    </citation>
    <scope>IDENTIFICATION</scope>
</reference>
<sequence>MDGDGWVWVRRPADDDEEERPLKVVFDSPAEHFTDAAPIGNGSLGAMVWGSVASEKLQLNHDTLWTGVPGNYTDPNAPYALAVVRKLVDGEKFVDATEAASGLFGGPTEVYQPLGDINLEFDSSSLGYTSYKRELDLRTATVCISYNIGEVQYSREHFCSNPHQVFATKISANKSGHVSFTLSLNSQLNHNVRITNANEMIMQGTCPGRRPALHHNGANDAIGIKFATAVGLQIGGTSAKVTIIDDQKLRIDAADWVVLLVAAASSFDGPFVNPSESKLNPEVAALNTLNISRNATFSQLKAAHLEDYQGLFHRVTLQLSQASMLEKDILEEVDHDVKTTAERINSFRSDEDPSLVELLFQYGRYLLISSSRPGTQVSNLQGIWNQDFAPAWEASPHLNINLEMNYWPTLPCNLSECQEPLFDLIGSLAVNGTKTAKVNYQASGWVTHHVTDIWAKSSAYYVDAMYALWPMGGTWLCTHLWENYQYSLDKEFLEKRAYPLLEGCAMFLIDWLIKGPGDYLETNPSTSPEHPFIAPGTGGHLASVSYSTTMDISIIREVFLAVISSAEVLGKSDTNLVERIKKALPMLPPVKISKDGTIMEWAQDFEDPEVHHRHLSHLFGLYPGHTITMQKNPEVCKAVANSLHKRGEDGPGWSTTWKMALWARLLNSENAYRMILKLITLVPPGGKVDFEGGLMILKLITLVPPGGKVDFEGGLYTNLWTAHPPFQIDANFGFTAAIAEMLLQSTHGDADLYLLPALPREKWPKGYVKGLRARGNVTVNISWEKGELQEATVWSSNPKCTLRLHYGEQVAMVTVLGGNVYRFNGGLQCVETYMAP</sequence>
<dbReference type="SUPFAM" id="SSF48208">
    <property type="entry name" value="Six-hairpin glycosidases"/>
    <property type="match status" value="1"/>
</dbReference>
<feature type="domain" description="Glycosyl hydrolase family 95 N-terminal" evidence="1">
    <location>
        <begin position="26"/>
        <end position="269"/>
    </location>
</feature>
<proteinExistence type="predicted"/>
<evidence type="ECO:0000259" key="2">
    <source>
        <dbReference type="Pfam" id="PF21307"/>
    </source>
</evidence>
<dbReference type="GO" id="GO:0005975">
    <property type="term" value="P:carbohydrate metabolic process"/>
    <property type="evidence" value="ECO:0007669"/>
    <property type="project" value="InterPro"/>
</dbReference>
<dbReference type="Pfam" id="PF14498">
    <property type="entry name" value="Glyco_hyd_65N_2"/>
    <property type="match status" value="1"/>
</dbReference>
<dbReference type="Pfam" id="PF22124">
    <property type="entry name" value="Glyco_hydro_95_cat"/>
    <property type="match status" value="1"/>
</dbReference>